<dbReference type="InterPro" id="IPR012337">
    <property type="entry name" value="RNaseH-like_sf"/>
</dbReference>
<dbReference type="PANTHER" id="PTHR15092">
    <property type="entry name" value="POLY A -SPECIFIC RIBONUCLEASE/TARGET OF EGR1, MEMBER 1"/>
    <property type="match status" value="1"/>
</dbReference>
<comment type="caution">
    <text evidence="4">The sequence shown here is derived from an EMBL/GenBank/DDBJ whole genome shotgun (WGS) entry which is preliminary data.</text>
</comment>
<dbReference type="Pfam" id="PF04857">
    <property type="entry name" value="CAF1"/>
    <property type="match status" value="1"/>
</dbReference>
<name>A0A2U1LAD9_ARTAN</name>
<dbReference type="PANTHER" id="PTHR15092:SF22">
    <property type="entry name" value="POLY(A)-SPECIFIC RIBONUCLEASE PNLDC1"/>
    <property type="match status" value="1"/>
</dbReference>
<dbReference type="Proteomes" id="UP000245207">
    <property type="component" value="Unassembled WGS sequence"/>
</dbReference>
<protein>
    <submittedName>
        <fullName evidence="4">Polynucleotidyl transferase, ribonuclease H-like superfamily protein</fullName>
    </submittedName>
</protein>
<dbReference type="InterPro" id="IPR006941">
    <property type="entry name" value="RNase_CAF1"/>
</dbReference>
<proteinExistence type="inferred from homology"/>
<dbReference type="Gene3D" id="3.30.420.10">
    <property type="entry name" value="Ribonuclease H-like superfamily/Ribonuclease H"/>
    <property type="match status" value="1"/>
</dbReference>
<keyword evidence="3" id="KW-1133">Transmembrane helix</keyword>
<accession>A0A2U1LAD9</accession>
<comment type="cofactor">
    <cofactor evidence="1">
        <name>a divalent metal cation</name>
        <dbReference type="ChEBI" id="CHEBI:60240"/>
    </cofactor>
</comment>
<gene>
    <name evidence="4" type="ORF">CTI12_AA513010</name>
</gene>
<dbReference type="SUPFAM" id="SSF53098">
    <property type="entry name" value="Ribonuclease H-like"/>
    <property type="match status" value="1"/>
</dbReference>
<dbReference type="InterPro" id="IPR051181">
    <property type="entry name" value="CAF1_poly(A)_ribonucleases"/>
</dbReference>
<dbReference type="EMBL" id="PKPP01010514">
    <property type="protein sequence ID" value="PWA45970.1"/>
    <property type="molecule type" value="Genomic_DNA"/>
</dbReference>
<dbReference type="InterPro" id="IPR036397">
    <property type="entry name" value="RNaseH_sf"/>
</dbReference>
<keyword evidence="5" id="KW-1185">Reference proteome</keyword>
<sequence length="129" mass="15008">MKIVRALTLVPFHRTCRAAFSSFAIKNVTKSNFDTSLADLRGHVRDSDFVAIDLEMTGVTSAPWREMFEFDRFDVRYLKVKDSAEKFAVVQFGVCPFRWDSVKKSFVAHPLVFFFTFTFFIVLESRNFI</sequence>
<keyword evidence="3" id="KW-0812">Transmembrane</keyword>
<evidence type="ECO:0000256" key="3">
    <source>
        <dbReference type="SAM" id="Phobius"/>
    </source>
</evidence>
<keyword evidence="4" id="KW-0808">Transferase</keyword>
<dbReference type="GO" id="GO:0016740">
    <property type="term" value="F:transferase activity"/>
    <property type="evidence" value="ECO:0007669"/>
    <property type="project" value="UniProtKB-KW"/>
</dbReference>
<dbReference type="GO" id="GO:0003723">
    <property type="term" value="F:RNA binding"/>
    <property type="evidence" value="ECO:0007669"/>
    <property type="project" value="TreeGrafter"/>
</dbReference>
<dbReference type="STRING" id="35608.A0A2U1LAD9"/>
<evidence type="ECO:0000256" key="1">
    <source>
        <dbReference type="ARBA" id="ARBA00001968"/>
    </source>
</evidence>
<keyword evidence="3" id="KW-0472">Membrane</keyword>
<dbReference type="OrthoDB" id="1684892at2759"/>
<dbReference type="GO" id="GO:0000175">
    <property type="term" value="F:3'-5'-RNA exonuclease activity"/>
    <property type="evidence" value="ECO:0007669"/>
    <property type="project" value="TreeGrafter"/>
</dbReference>
<evidence type="ECO:0000313" key="4">
    <source>
        <dbReference type="EMBL" id="PWA45970.1"/>
    </source>
</evidence>
<dbReference type="AlphaFoldDB" id="A0A2U1LAD9"/>
<reference evidence="4 5" key="1">
    <citation type="journal article" date="2018" name="Mol. Plant">
        <title>The genome of Artemisia annua provides insight into the evolution of Asteraceae family and artemisinin biosynthesis.</title>
        <authorList>
            <person name="Shen Q."/>
            <person name="Zhang L."/>
            <person name="Liao Z."/>
            <person name="Wang S."/>
            <person name="Yan T."/>
            <person name="Shi P."/>
            <person name="Liu M."/>
            <person name="Fu X."/>
            <person name="Pan Q."/>
            <person name="Wang Y."/>
            <person name="Lv Z."/>
            <person name="Lu X."/>
            <person name="Zhang F."/>
            <person name="Jiang W."/>
            <person name="Ma Y."/>
            <person name="Chen M."/>
            <person name="Hao X."/>
            <person name="Li L."/>
            <person name="Tang Y."/>
            <person name="Lv G."/>
            <person name="Zhou Y."/>
            <person name="Sun X."/>
            <person name="Brodelius P.E."/>
            <person name="Rose J.K.C."/>
            <person name="Tang K."/>
        </authorList>
    </citation>
    <scope>NUCLEOTIDE SEQUENCE [LARGE SCALE GENOMIC DNA]</scope>
    <source>
        <strain evidence="5">cv. Huhao1</strain>
        <tissue evidence="4">Leaf</tissue>
    </source>
</reference>
<feature type="transmembrane region" description="Helical" evidence="3">
    <location>
        <begin position="106"/>
        <end position="123"/>
    </location>
</feature>
<evidence type="ECO:0000256" key="2">
    <source>
        <dbReference type="ARBA" id="ARBA00008372"/>
    </source>
</evidence>
<evidence type="ECO:0000313" key="5">
    <source>
        <dbReference type="Proteomes" id="UP000245207"/>
    </source>
</evidence>
<organism evidence="4 5">
    <name type="scientific">Artemisia annua</name>
    <name type="common">Sweet wormwood</name>
    <dbReference type="NCBI Taxonomy" id="35608"/>
    <lineage>
        <taxon>Eukaryota</taxon>
        <taxon>Viridiplantae</taxon>
        <taxon>Streptophyta</taxon>
        <taxon>Embryophyta</taxon>
        <taxon>Tracheophyta</taxon>
        <taxon>Spermatophyta</taxon>
        <taxon>Magnoliopsida</taxon>
        <taxon>eudicotyledons</taxon>
        <taxon>Gunneridae</taxon>
        <taxon>Pentapetalae</taxon>
        <taxon>asterids</taxon>
        <taxon>campanulids</taxon>
        <taxon>Asterales</taxon>
        <taxon>Asteraceae</taxon>
        <taxon>Asteroideae</taxon>
        <taxon>Anthemideae</taxon>
        <taxon>Artemisiinae</taxon>
        <taxon>Artemisia</taxon>
    </lineage>
</organism>
<comment type="similarity">
    <text evidence="2">Belongs to the CAF1 family.</text>
</comment>